<dbReference type="SMART" id="SM00028">
    <property type="entry name" value="TPR"/>
    <property type="match status" value="1"/>
</dbReference>
<reference evidence="2 3" key="1">
    <citation type="submission" date="2024-05" db="EMBL/GenBank/DDBJ databases">
        <authorList>
            <person name="Wallberg A."/>
        </authorList>
    </citation>
    <scope>NUCLEOTIDE SEQUENCE [LARGE SCALE GENOMIC DNA]</scope>
</reference>
<feature type="non-terminal residue" evidence="2">
    <location>
        <position position="141"/>
    </location>
</feature>
<proteinExistence type="predicted"/>
<name>A0AAV2PL49_MEGNR</name>
<dbReference type="Proteomes" id="UP001497623">
    <property type="component" value="Unassembled WGS sequence"/>
</dbReference>
<evidence type="ECO:0000313" key="2">
    <source>
        <dbReference type="EMBL" id="CAL4060228.1"/>
    </source>
</evidence>
<dbReference type="SUPFAM" id="SSF48452">
    <property type="entry name" value="TPR-like"/>
    <property type="match status" value="1"/>
</dbReference>
<dbReference type="InterPro" id="IPR019734">
    <property type="entry name" value="TPR_rpt"/>
</dbReference>
<dbReference type="EMBL" id="CAXKWB010000291">
    <property type="protein sequence ID" value="CAL4060228.1"/>
    <property type="molecule type" value="Genomic_DNA"/>
</dbReference>
<evidence type="ECO:0000313" key="3">
    <source>
        <dbReference type="Proteomes" id="UP001497623"/>
    </source>
</evidence>
<protein>
    <recommendedName>
        <fullName evidence="4">Tetratricopeptide repeat protein 32</fullName>
    </recommendedName>
</protein>
<dbReference type="PANTHER" id="PTHR47059:SF1">
    <property type="entry name" value="TETRATRICOPEPTIDE REPEAT PROTEIN 32"/>
    <property type="match status" value="1"/>
</dbReference>
<comment type="caution">
    <text evidence="2">The sequence shown here is derived from an EMBL/GenBank/DDBJ whole genome shotgun (WGS) entry which is preliminary data.</text>
</comment>
<evidence type="ECO:0000256" key="1">
    <source>
        <dbReference type="PROSITE-ProRule" id="PRU00339"/>
    </source>
</evidence>
<dbReference type="Gene3D" id="1.25.40.10">
    <property type="entry name" value="Tetratricopeptide repeat domain"/>
    <property type="match status" value="1"/>
</dbReference>
<keyword evidence="1" id="KW-0802">TPR repeat</keyword>
<dbReference type="Pfam" id="PF00515">
    <property type="entry name" value="TPR_1"/>
    <property type="match status" value="1"/>
</dbReference>
<dbReference type="AlphaFoldDB" id="A0AAV2PL49"/>
<dbReference type="PANTHER" id="PTHR47059">
    <property type="entry name" value="TETRATRICOPEPTIDE REPEAT PROTEIN 32"/>
    <property type="match status" value="1"/>
</dbReference>
<evidence type="ECO:0008006" key="4">
    <source>
        <dbReference type="Google" id="ProtNLM"/>
    </source>
</evidence>
<dbReference type="InterPro" id="IPR011990">
    <property type="entry name" value="TPR-like_helical_dom_sf"/>
</dbReference>
<gene>
    <name evidence="2" type="ORF">MNOR_LOCUS1156</name>
</gene>
<sequence length="141" mass="16098">MDSSSLEKLQHKAKELYEYGKFKEVQKMFEAFIETLESDIGVDNEERACDSCFNVRRFGNSLNHTKVCFDEAIENYTQAITLGPNLSVAFYNRGTIHYRLSDFKSAVADLSKACELNPSNDEFQEGYRNALANIEMPSRSD</sequence>
<feature type="repeat" description="TPR" evidence="1">
    <location>
        <begin position="87"/>
        <end position="120"/>
    </location>
</feature>
<keyword evidence="3" id="KW-1185">Reference proteome</keyword>
<organism evidence="2 3">
    <name type="scientific">Meganyctiphanes norvegica</name>
    <name type="common">Northern krill</name>
    <name type="synonym">Thysanopoda norvegica</name>
    <dbReference type="NCBI Taxonomy" id="48144"/>
    <lineage>
        <taxon>Eukaryota</taxon>
        <taxon>Metazoa</taxon>
        <taxon>Ecdysozoa</taxon>
        <taxon>Arthropoda</taxon>
        <taxon>Crustacea</taxon>
        <taxon>Multicrustacea</taxon>
        <taxon>Malacostraca</taxon>
        <taxon>Eumalacostraca</taxon>
        <taxon>Eucarida</taxon>
        <taxon>Euphausiacea</taxon>
        <taxon>Euphausiidae</taxon>
        <taxon>Meganyctiphanes</taxon>
    </lineage>
</organism>
<dbReference type="PROSITE" id="PS50005">
    <property type="entry name" value="TPR"/>
    <property type="match status" value="1"/>
</dbReference>
<accession>A0AAV2PL49</accession>